<accession>A0AAQ3K632</accession>
<evidence type="ECO:0000313" key="9">
    <source>
        <dbReference type="Proteomes" id="UP001327560"/>
    </source>
</evidence>
<evidence type="ECO:0000256" key="4">
    <source>
        <dbReference type="ARBA" id="ARBA00022741"/>
    </source>
</evidence>
<gene>
    <name evidence="8" type="ORF">Cni_G08497</name>
</gene>
<dbReference type="GO" id="GO:0006952">
    <property type="term" value="P:defense response"/>
    <property type="evidence" value="ECO:0007669"/>
    <property type="project" value="UniProtKB-KW"/>
</dbReference>
<evidence type="ECO:0000256" key="3">
    <source>
        <dbReference type="ARBA" id="ARBA00022737"/>
    </source>
</evidence>
<keyword evidence="4" id="KW-0547">Nucleotide-binding</keyword>
<dbReference type="PANTHER" id="PTHR19338:SF37">
    <property type="entry name" value="DISEASE RESISTANCE PROTEIN RGA4"/>
    <property type="match status" value="1"/>
</dbReference>
<evidence type="ECO:0000256" key="5">
    <source>
        <dbReference type="ARBA" id="ARBA00022821"/>
    </source>
</evidence>
<dbReference type="EMBL" id="CP136891">
    <property type="protein sequence ID" value="WOK99785.1"/>
    <property type="molecule type" value="Genomic_DNA"/>
</dbReference>
<dbReference type="GO" id="GO:0000166">
    <property type="term" value="F:nucleotide binding"/>
    <property type="evidence" value="ECO:0007669"/>
    <property type="project" value="UniProtKB-KW"/>
</dbReference>
<feature type="domain" description="Disease resistance N-terminal" evidence="7">
    <location>
        <begin position="5"/>
        <end position="94"/>
    </location>
</feature>
<dbReference type="PANTHER" id="PTHR19338">
    <property type="entry name" value="TRANSLOCASE OF INNER MITOCHONDRIAL MEMBRANE 13 HOMOLOG"/>
    <property type="match status" value="1"/>
</dbReference>
<sequence>MVEAIVSTIVEKLKDLVIDKASEAWKLVRGVEEEVKRLKSNLEELQLVLEDAETKKYRNERLKQWLDKFEDACYDMEDVLDDWKTDVLQELQTPDSSAPLLCWKLGTDGLGSIRLSLDWLGLAAEPSQDEPLLSQDEPR</sequence>
<feature type="coiled-coil region" evidence="6">
    <location>
        <begin position="28"/>
        <end position="55"/>
    </location>
</feature>
<comment type="similarity">
    <text evidence="1">Belongs to the disease resistance NB-LRR family.</text>
</comment>
<evidence type="ECO:0000259" key="7">
    <source>
        <dbReference type="Pfam" id="PF18052"/>
    </source>
</evidence>
<keyword evidence="9" id="KW-1185">Reference proteome</keyword>
<organism evidence="8 9">
    <name type="scientific">Canna indica</name>
    <name type="common">Indian-shot</name>
    <dbReference type="NCBI Taxonomy" id="4628"/>
    <lineage>
        <taxon>Eukaryota</taxon>
        <taxon>Viridiplantae</taxon>
        <taxon>Streptophyta</taxon>
        <taxon>Embryophyta</taxon>
        <taxon>Tracheophyta</taxon>
        <taxon>Spermatophyta</taxon>
        <taxon>Magnoliopsida</taxon>
        <taxon>Liliopsida</taxon>
        <taxon>Zingiberales</taxon>
        <taxon>Cannaceae</taxon>
        <taxon>Canna</taxon>
    </lineage>
</organism>
<dbReference type="CDD" id="cd14798">
    <property type="entry name" value="RX-CC_like"/>
    <property type="match status" value="1"/>
</dbReference>
<protein>
    <submittedName>
        <fullName evidence="8">Disease resistance protein RGA1</fullName>
    </submittedName>
</protein>
<dbReference type="Proteomes" id="UP001327560">
    <property type="component" value="Chromosome 2"/>
</dbReference>
<keyword evidence="3" id="KW-0677">Repeat</keyword>
<dbReference type="Pfam" id="PF18052">
    <property type="entry name" value="Rx_N"/>
    <property type="match status" value="1"/>
</dbReference>
<keyword evidence="5" id="KW-0611">Plant defense</keyword>
<dbReference type="AlphaFoldDB" id="A0AAQ3K632"/>
<reference evidence="8 9" key="1">
    <citation type="submission" date="2023-10" db="EMBL/GenBank/DDBJ databases">
        <title>Chromosome-scale genome assembly provides insights into flower coloration mechanisms of Canna indica.</title>
        <authorList>
            <person name="Li C."/>
        </authorList>
    </citation>
    <scope>NUCLEOTIDE SEQUENCE [LARGE SCALE GENOMIC DNA]</scope>
    <source>
        <tissue evidence="8">Flower</tissue>
    </source>
</reference>
<keyword evidence="2" id="KW-0433">Leucine-rich repeat</keyword>
<evidence type="ECO:0000256" key="6">
    <source>
        <dbReference type="SAM" id="Coils"/>
    </source>
</evidence>
<dbReference type="Gene3D" id="1.20.5.4130">
    <property type="match status" value="1"/>
</dbReference>
<dbReference type="InterPro" id="IPR041118">
    <property type="entry name" value="Rx_N"/>
</dbReference>
<evidence type="ECO:0000313" key="8">
    <source>
        <dbReference type="EMBL" id="WOK99785.1"/>
    </source>
</evidence>
<proteinExistence type="inferred from homology"/>
<name>A0AAQ3K632_9LILI</name>
<evidence type="ECO:0000256" key="2">
    <source>
        <dbReference type="ARBA" id="ARBA00022614"/>
    </source>
</evidence>
<evidence type="ECO:0000256" key="1">
    <source>
        <dbReference type="ARBA" id="ARBA00008894"/>
    </source>
</evidence>
<dbReference type="InterPro" id="IPR038005">
    <property type="entry name" value="RX-like_CC"/>
</dbReference>
<keyword evidence="6" id="KW-0175">Coiled coil</keyword>